<gene>
    <name evidence="3" type="ORF">JO379_006192</name>
</gene>
<dbReference type="EMBL" id="JAGIOH010000001">
    <property type="protein sequence ID" value="MBP2406723.1"/>
    <property type="molecule type" value="Genomic_DNA"/>
</dbReference>
<evidence type="ECO:0000313" key="3">
    <source>
        <dbReference type="EMBL" id="MBP2406723.1"/>
    </source>
</evidence>
<evidence type="ECO:0000256" key="1">
    <source>
        <dbReference type="SAM" id="MobiDB-lite"/>
    </source>
</evidence>
<dbReference type="PROSITE" id="PS50075">
    <property type="entry name" value="CARRIER"/>
    <property type="match status" value="1"/>
</dbReference>
<feature type="domain" description="Carrier" evidence="2">
    <location>
        <begin position="2"/>
        <end position="77"/>
    </location>
</feature>
<dbReference type="InterPro" id="IPR036736">
    <property type="entry name" value="ACP-like_sf"/>
</dbReference>
<dbReference type="InterPro" id="IPR009081">
    <property type="entry name" value="PP-bd_ACP"/>
</dbReference>
<proteinExistence type="predicted"/>
<organism evidence="3 4">
    <name type="scientific">Streptomyces syringium</name>
    <dbReference type="NCBI Taxonomy" id="76729"/>
    <lineage>
        <taxon>Bacteria</taxon>
        <taxon>Bacillati</taxon>
        <taxon>Actinomycetota</taxon>
        <taxon>Actinomycetes</taxon>
        <taxon>Kitasatosporales</taxon>
        <taxon>Streptomycetaceae</taxon>
        <taxon>Streptomyces</taxon>
    </lineage>
</organism>
<dbReference type="SUPFAM" id="SSF47336">
    <property type="entry name" value="ACP-like"/>
    <property type="match status" value="1"/>
</dbReference>
<comment type="caution">
    <text evidence="3">The sequence shown here is derived from an EMBL/GenBank/DDBJ whole genome shotgun (WGS) entry which is preliminary data.</text>
</comment>
<dbReference type="GeneID" id="91573033"/>
<dbReference type="Proteomes" id="UP001519291">
    <property type="component" value="Unassembled WGS sequence"/>
</dbReference>
<reference evidence="3 4" key="1">
    <citation type="submission" date="2021-03" db="EMBL/GenBank/DDBJ databases">
        <title>Sequencing the genomes of 1000 actinobacteria strains.</title>
        <authorList>
            <person name="Klenk H.-P."/>
        </authorList>
    </citation>
    <scope>NUCLEOTIDE SEQUENCE [LARGE SCALE GENOMIC DNA]</scope>
    <source>
        <strain evidence="3 4">DSM 41480</strain>
    </source>
</reference>
<sequence>MEPAYDLMARLLTEHFGIPEEEITPDATFEQLEVDSLARVELITMLEDRLHVTLPEEHGDATVGEAAAYLDGLVAGRPDRGRAAAPVGDQPVAMAGPAR</sequence>
<evidence type="ECO:0000259" key="2">
    <source>
        <dbReference type="PROSITE" id="PS50075"/>
    </source>
</evidence>
<dbReference type="Pfam" id="PF00550">
    <property type="entry name" value="PP-binding"/>
    <property type="match status" value="1"/>
</dbReference>
<evidence type="ECO:0000313" key="4">
    <source>
        <dbReference type="Proteomes" id="UP001519291"/>
    </source>
</evidence>
<dbReference type="RefSeq" id="WP_130880354.1">
    <property type="nucleotide sequence ID" value="NZ_JAGIOH010000001.1"/>
</dbReference>
<name>A0ABS4YFP0_9ACTN</name>
<dbReference type="Gene3D" id="1.10.1200.10">
    <property type="entry name" value="ACP-like"/>
    <property type="match status" value="1"/>
</dbReference>
<keyword evidence="4" id="KW-1185">Reference proteome</keyword>
<protein>
    <submittedName>
        <fullName evidence="3">Acyl carrier protein</fullName>
    </submittedName>
</protein>
<accession>A0ABS4YFP0</accession>
<feature type="region of interest" description="Disordered" evidence="1">
    <location>
        <begin position="80"/>
        <end position="99"/>
    </location>
</feature>